<evidence type="ECO:0000313" key="3">
    <source>
        <dbReference type="WBParaSite" id="EVEC_0000626501-mRNA-1"/>
    </source>
</evidence>
<dbReference type="AlphaFoldDB" id="A0A0N4V7J8"/>
<organism evidence="3">
    <name type="scientific">Enterobius vermicularis</name>
    <name type="common">Human pinworm</name>
    <dbReference type="NCBI Taxonomy" id="51028"/>
    <lineage>
        <taxon>Eukaryota</taxon>
        <taxon>Metazoa</taxon>
        <taxon>Ecdysozoa</taxon>
        <taxon>Nematoda</taxon>
        <taxon>Chromadorea</taxon>
        <taxon>Rhabditida</taxon>
        <taxon>Spirurina</taxon>
        <taxon>Oxyuridomorpha</taxon>
        <taxon>Oxyuroidea</taxon>
        <taxon>Oxyuridae</taxon>
        <taxon>Enterobius</taxon>
    </lineage>
</organism>
<dbReference type="PANTHER" id="PTHR31895">
    <property type="entry name" value="PROTEIN CBG03177-RELATED"/>
    <property type="match status" value="1"/>
</dbReference>
<dbReference type="PANTHER" id="PTHR31895:SF23">
    <property type="entry name" value="INTRINSICALLY DISORDERED PROTEIN, EXPRESSED IN PHARYNX"/>
    <property type="match status" value="1"/>
</dbReference>
<protein>
    <submittedName>
        <fullName evidence="3">CRC domain-containing protein</fullName>
    </submittedName>
</protein>
<accession>A0A0N4V7J8</accession>
<name>A0A0N4V7J8_ENTVE</name>
<evidence type="ECO:0000313" key="2">
    <source>
        <dbReference type="Proteomes" id="UP000274131"/>
    </source>
</evidence>
<proteinExistence type="predicted"/>
<reference evidence="1 2" key="2">
    <citation type="submission" date="2018-10" db="EMBL/GenBank/DDBJ databases">
        <authorList>
            <consortium name="Pathogen Informatics"/>
        </authorList>
    </citation>
    <scope>NUCLEOTIDE SEQUENCE [LARGE SCALE GENOMIC DNA]</scope>
</reference>
<sequence length="490" mass="54389">MPTMCSCTAGLVDCRCEFSDLDGRRCRCVQQQTIDENQQILRHCRCTDMESKLWDRCKFHCHEKCFEACLNSDSGVKCLEQCGSICQKACIAMRREPSRDVIQMIISNQSQCQSACEQSCKLSCKNHGPNSKASCITNCQSACHDTCVAAAPPLSETFQIDGCCNNCMNPCQTSYLAKLQQYLLTKQCDVKCKKICNGLCKSSTATLPSNTATIQPPVILVQNYLGPLNDTSSSAYTATNEHQTLTTNTGLISCNDYCGLLCSSAESNNLCKRSCYASCYDMHQYSNAFELPGCRSTCPTACAEYCEKQKYKEQEPCNNECKKACALACNADIIKLVTKLKNKQGSEFDYNWPTETTKTTTTPINYRVVETRKDKGYERSKKNSNLRTLISVLPENYTSILDCQIQCVGYCSKNYKVEDCISGCQHACVEHTINEAKKRALVTTVSIGQPLDRLRGPQILPCKAGARPTGENCKCLDGYTQCGVNQCCRK</sequence>
<keyword evidence="2" id="KW-1185">Reference proteome</keyword>
<dbReference type="Proteomes" id="UP000274131">
    <property type="component" value="Unassembled WGS sequence"/>
</dbReference>
<dbReference type="WBParaSite" id="EVEC_0000626501-mRNA-1">
    <property type="protein sequence ID" value="EVEC_0000626501-mRNA-1"/>
    <property type="gene ID" value="EVEC_0000626501"/>
</dbReference>
<reference evidence="3" key="1">
    <citation type="submission" date="2017-02" db="UniProtKB">
        <authorList>
            <consortium name="WormBaseParasite"/>
        </authorList>
    </citation>
    <scope>IDENTIFICATION</scope>
</reference>
<gene>
    <name evidence="1" type="ORF">EVEC_LOCUS5876</name>
</gene>
<evidence type="ECO:0000313" key="1">
    <source>
        <dbReference type="EMBL" id="VDD91125.1"/>
    </source>
</evidence>
<dbReference type="EMBL" id="UXUI01008298">
    <property type="protein sequence ID" value="VDD91125.1"/>
    <property type="molecule type" value="Genomic_DNA"/>
</dbReference>